<organism evidence="2 3">
    <name type="scientific">Veronia nyctiphanis</name>
    <dbReference type="NCBI Taxonomy" id="1278244"/>
    <lineage>
        <taxon>Bacteria</taxon>
        <taxon>Pseudomonadati</taxon>
        <taxon>Pseudomonadota</taxon>
        <taxon>Gammaproteobacteria</taxon>
        <taxon>Vibrionales</taxon>
        <taxon>Vibrionaceae</taxon>
        <taxon>Veronia</taxon>
    </lineage>
</organism>
<gene>
    <name evidence="2" type="ORF">CS022_05665</name>
</gene>
<accession>A0A4Q0YV75</accession>
<protein>
    <submittedName>
        <fullName evidence="2">Uncharacterized protein</fullName>
    </submittedName>
</protein>
<feature type="coiled-coil region" evidence="1">
    <location>
        <begin position="195"/>
        <end position="229"/>
    </location>
</feature>
<dbReference type="AlphaFoldDB" id="A0A4Q0YV75"/>
<sequence>MKYLGSIDAAEHSASKYRSLKKKYVYLFREVEAGDINDATKLQSKFLVYAQKLEVEVATKVYIEPLEASVKALKRKRTDDKAPASFLQLEAALEMASYVVKSTPRDVERIKALVAKSTEEMSHVKNVAAEVRTLQSLEDEEFEAYVLSIEDTLQQIAAALDAENMRSLTISEVGLNLASMANDLRTAGSDTQPLIDDLKEQLADAKGMNDKLNLEVLKLNDELESLSQGANTIAQTLN</sequence>
<evidence type="ECO:0000313" key="2">
    <source>
        <dbReference type="EMBL" id="RXJ74114.1"/>
    </source>
</evidence>
<dbReference type="Proteomes" id="UP000290287">
    <property type="component" value="Unassembled WGS sequence"/>
</dbReference>
<name>A0A4Q0YV75_9GAMM</name>
<comment type="caution">
    <text evidence="2">The sequence shown here is derived from an EMBL/GenBank/DDBJ whole genome shotgun (WGS) entry which is preliminary data.</text>
</comment>
<dbReference type="EMBL" id="PEIB01000004">
    <property type="protein sequence ID" value="RXJ74114.1"/>
    <property type="molecule type" value="Genomic_DNA"/>
</dbReference>
<proteinExistence type="predicted"/>
<reference evidence="2 3" key="1">
    <citation type="submission" date="2017-10" db="EMBL/GenBank/DDBJ databases">
        <title>Nyctiphanis sp. nov., isolated from the stomach of the euphausiid Nyctiphanes simplex (Hansen, 1911) in the Gulf of California.</title>
        <authorList>
            <person name="Gomez-Gil B."/>
            <person name="Aguilar-Mendez M."/>
            <person name="Lopez-Cortes A."/>
            <person name="Gomez-Gutierrez J."/>
            <person name="Roque A."/>
            <person name="Lang E."/>
            <person name="Gonzalez-Castillo A."/>
        </authorList>
    </citation>
    <scope>NUCLEOTIDE SEQUENCE [LARGE SCALE GENOMIC DNA]</scope>
    <source>
        <strain evidence="2 3">CAIM 600</strain>
    </source>
</reference>
<evidence type="ECO:0000313" key="3">
    <source>
        <dbReference type="Proteomes" id="UP000290287"/>
    </source>
</evidence>
<keyword evidence="1" id="KW-0175">Coiled coil</keyword>
<dbReference type="OrthoDB" id="5901624at2"/>
<dbReference type="RefSeq" id="WP_129121471.1">
    <property type="nucleotide sequence ID" value="NZ_PEIB01000004.1"/>
</dbReference>
<keyword evidence="3" id="KW-1185">Reference proteome</keyword>
<evidence type="ECO:0000256" key="1">
    <source>
        <dbReference type="SAM" id="Coils"/>
    </source>
</evidence>